<dbReference type="InterPro" id="IPR020843">
    <property type="entry name" value="ER"/>
</dbReference>
<dbReference type="Pfam" id="PF08240">
    <property type="entry name" value="ADH_N"/>
    <property type="match status" value="1"/>
</dbReference>
<dbReference type="InParanoid" id="A0A5K4F542"/>
<keyword evidence="1" id="KW-0560">Oxidoreductase</keyword>
<feature type="region of interest" description="Disordered" evidence="2">
    <location>
        <begin position="2118"/>
        <end position="2143"/>
    </location>
</feature>
<feature type="transmembrane region" description="Helical" evidence="3">
    <location>
        <begin position="1835"/>
        <end position="1853"/>
    </location>
</feature>
<feature type="compositionally biased region" description="Polar residues" evidence="2">
    <location>
        <begin position="120"/>
        <end position="132"/>
    </location>
</feature>
<evidence type="ECO:0000313" key="5">
    <source>
        <dbReference type="WBParaSite" id="Smp_321250.3"/>
    </source>
</evidence>
<feature type="domain" description="Enoyl reductase (ER)" evidence="4">
    <location>
        <begin position="1694"/>
        <end position="2112"/>
    </location>
</feature>
<feature type="compositionally biased region" description="Basic and acidic residues" evidence="2">
    <location>
        <begin position="2118"/>
        <end position="2133"/>
    </location>
</feature>
<organism evidence="5">
    <name type="scientific">Schistosoma mansoni</name>
    <name type="common">Blood fluke</name>
    <dbReference type="NCBI Taxonomy" id="6183"/>
    <lineage>
        <taxon>Eukaryota</taxon>
        <taxon>Metazoa</taxon>
        <taxon>Spiralia</taxon>
        <taxon>Lophotrochozoa</taxon>
        <taxon>Platyhelminthes</taxon>
        <taxon>Trematoda</taxon>
        <taxon>Digenea</taxon>
        <taxon>Strigeidida</taxon>
        <taxon>Schistosomatoidea</taxon>
        <taxon>Schistosomatidae</taxon>
        <taxon>Schistosoma</taxon>
    </lineage>
</organism>
<evidence type="ECO:0000256" key="3">
    <source>
        <dbReference type="SAM" id="Phobius"/>
    </source>
</evidence>
<dbReference type="InterPro" id="IPR052100">
    <property type="entry name" value="SV-ATPase_mito-regulator"/>
</dbReference>
<dbReference type="STRING" id="6183.A0A5K4F542"/>
<accession>A0A5K4F542</accession>
<dbReference type="ExpressionAtlas" id="A0A5K4F542">
    <property type="expression patterns" value="differential"/>
</dbReference>
<protein>
    <submittedName>
        <fullName evidence="5">PKS_ER domain-containing protein</fullName>
    </submittedName>
</protein>
<dbReference type="CDD" id="cd08275">
    <property type="entry name" value="MDR3"/>
    <property type="match status" value="1"/>
</dbReference>
<dbReference type="InterPro" id="IPR013154">
    <property type="entry name" value="ADH-like_N"/>
</dbReference>
<feature type="region of interest" description="Disordered" evidence="2">
    <location>
        <begin position="108"/>
        <end position="159"/>
    </location>
</feature>
<dbReference type="PANTHER" id="PTHR44054">
    <property type="entry name" value="SYNAPTIC VESICLE MEMBRANE PROTEIN VAT-1 HOMOLOG-LIKE"/>
    <property type="match status" value="1"/>
</dbReference>
<dbReference type="Pfam" id="PF14961">
    <property type="entry name" value="BROMI"/>
    <property type="match status" value="2"/>
</dbReference>
<evidence type="ECO:0000256" key="1">
    <source>
        <dbReference type="ARBA" id="ARBA00023002"/>
    </source>
</evidence>
<keyword evidence="3" id="KW-0472">Membrane</keyword>
<dbReference type="SUPFAM" id="SSF51735">
    <property type="entry name" value="NAD(P)-binding Rossmann-fold domains"/>
    <property type="match status" value="1"/>
</dbReference>
<feature type="compositionally biased region" description="Low complexity" evidence="2">
    <location>
        <begin position="471"/>
        <end position="480"/>
    </location>
</feature>
<sequence>MNESFSQKHEISKALVELKLSIFDTLIHDKIWNRVANDILKTPSFDSSFDKRNNLNTLSMIRLLPSYENLLINFKEKLLNIINSCQPNDYEDLMTTLYNQLECNNNNESNKHPNDLLQLMPSSSSNQYTKQSISDHNDNVSENNHFSSDETKLKTKSSRRYSTFSNSSSVCIPSNSSSSFTSFCLSSSSSSSSSTEGSSLTLCPISSPSLQPKIMSNTLKQQINKIPHHQKNKHKDVKKSHRHEIHNNLSEQNSSKDLFQRPSLDSPSNIHNAIYSFSDADSTFSSCLNNVEFTVMNQDQLISLASALDSRSSRLDCRQKALKQLVHLPIIDVQACEVWIYLNQNISSQSPPLMKTTSFTTEKQTTTKTVSSSSSASFSLVSQDRSTTNNNNNLPKLYSVTNTPDIVDQIKVDNKTPRKLPSSASSLPLSSSLKSKTFSVVQQSMPTEENLSTDDNHENNKNISIRTTSKNNNDSNSHITNNMKMITTGGLRRGLADALNDEDDILWSLSLRYISKGLSTTPPNIRETYSLLIEYLQLQFTKNAHHYPFLKDGVDFQQNHNKRVLRACYLMNKFHQTIPFYWIRYSEQFVNEIIGKCLNILSIGCEQFNHEQNYHQLRLTPFHLFSLVDCEAKWFIQSSHGTYCCNALIVQLKNNYELFEFSVLICLIYMNKNNANNVVSLKYQACTNDPNNKYYYTYKELIYTSFLHAIHIICRVLCFSHGRNLFPLKLKQSKTMTLINVNQPITVNLFLCTMLQFLHRTIFSVEEIHQTYHPFMVIKNCLTKLTLYEAVSRNCFTSDNLSNKSNLSNFNIIHVQQPLCLQSSSSSTTVEEDDYINLLNSKGDSSSFISLLIKYLIEFSLNKDTMKIELMDLHKFEIFVEVFQNILSHKTGQIILQNLISKPLNLISNLLDFTMKLLYQSMEMKNLSSSVDEYYVLLLNILIKIIHCGQHLTKRGTSSHFEDIHDFNSVLIKMWYQITETKLMSEINFNRIQENFLTDFQNCLIYSLGSPIGVELFTKSNLLINFTKFLQKYLVNEHNISFRRPHTCGFLFSQLALNKSSLLALSQSGIISLLVKHAWQSIEYFDSTGHVNLTGNYSTVKTYNPPIWSIDPIDKIAYKPFVNLVRVTTSYECVENLLNPMDLLTNKEYYDFRLDIPTNLPEFFDRVIFVNNNMAKLNSLFNPDQCQVFGLRLLSCIISCLDSLLWFEAYLNLSDHLLNCQNMEEYLPTNVNVMYDALTIERNYLLMKIFFIGGPTERELPPRILCQHTNNIYPFIMIQSKPVYDNYYYCTTPEGSTRIDNKCKQYPCINWYNEMFPTASIKSQLLTNLLQIELINQPITSFKTAMEWTNQCQTIFKNYNGMMKRGEFYLETNNTLIGNFLDQCLLTMNYMDESNSCLQSLVKANTEEINGFTLSKMDEIAVDWTIRYGLRNGSLPPIFDSNEVTYPEQYKFYSEQFRKLLCTIRLAFNIERQSTNNNQKLSTDEPFDWFVATIFLIYQGNNDRAWNFLCKYSSFLHSLYLWPNRCRNLVKYHNLFYIKSCQYFEHLLALECPNVFNTFVMAEMSPAQIYLRWTNQCYWNYFDWINIVNYIIVCLLHPIHFQLYLNLCIIQHLNPALLHITNEQSTNQKQQPEQLIIFLQELVKSSNRMPEETEVNSGITENKTSETTELTKENINGSEKEIKTYKCVTLGAFGGSKHIRIDMNEVKPIGKNEVAIDIYNIAVKSGINFLDIMTRQGLIDQAMKPPFTLGSECTGIISEVGEKVTTYKVGDPVIVLLNNGAWSERLVLPIIEKINTDQTNSTTQSEDVECTESNEFGMIKSIILPRPKTLDVNKAAIISFAYIPAYILTYHILNIHSGDIILIFSAGGGIVSSIMIILYVFIVEIMSQLKLDHHGKPGSTGRPFRPIMGLLIGSAHPRSRTCGTALGQLMKLIPNVTLIGIASKAKHEKLTNIYDILLEPDQDCVTEIKKLYPNGIDAILDCISGPDTNKLYGILKPLGKHVIYGMSNLVTGDRKNFLNLAKHWFHIERINPLRLHDENLLLGGFSLKSLLFSRDPIQTDINKFIVDVWNELTKLIDSQKIDPLVDSQWYLDETKEAMMRLQERKNIGKVVLIPKLKEKEAEEGTDNAEKPTADETSTNSTTK</sequence>
<feature type="transmembrane region" description="Helical" evidence="3">
    <location>
        <begin position="1860"/>
        <end position="1882"/>
    </location>
</feature>
<feature type="compositionally biased region" description="Polar residues" evidence="2">
    <location>
        <begin position="2134"/>
        <end position="2143"/>
    </location>
</feature>
<dbReference type="SUPFAM" id="SSF50129">
    <property type="entry name" value="GroES-like"/>
    <property type="match status" value="1"/>
</dbReference>
<dbReference type="InterPro" id="IPR055392">
    <property type="entry name" value="BROMI_C"/>
</dbReference>
<dbReference type="InterPro" id="IPR036291">
    <property type="entry name" value="NAD(P)-bd_dom_sf"/>
</dbReference>
<name>A0A5K4F542_SCHMA</name>
<dbReference type="Gene3D" id="3.40.50.720">
    <property type="entry name" value="NAD(P)-binding Rossmann-like Domain"/>
    <property type="match status" value="1"/>
</dbReference>
<dbReference type="InterPro" id="IPR011032">
    <property type="entry name" value="GroES-like_sf"/>
</dbReference>
<keyword evidence="3" id="KW-0812">Transmembrane</keyword>
<dbReference type="SMART" id="SM00829">
    <property type="entry name" value="PKS_ER"/>
    <property type="match status" value="1"/>
</dbReference>
<feature type="region of interest" description="Disordered" evidence="2">
    <location>
        <begin position="445"/>
        <end position="480"/>
    </location>
</feature>
<dbReference type="GO" id="GO:0016491">
    <property type="term" value="F:oxidoreductase activity"/>
    <property type="evidence" value="ECO:0007669"/>
    <property type="project" value="UniProtKB-KW"/>
</dbReference>
<proteinExistence type="predicted"/>
<dbReference type="PANTHER" id="PTHR44054:SF2">
    <property type="entry name" value="SYNAPTIC VESICLE MEMBRANE PROTEIN VAT-1 HOMOLOG-LIKE"/>
    <property type="match status" value="1"/>
</dbReference>
<reference evidence="5" key="1">
    <citation type="submission" date="2019-11" db="UniProtKB">
        <authorList>
            <consortium name="WormBaseParasite"/>
        </authorList>
    </citation>
    <scope>IDENTIFICATION</scope>
    <source>
        <strain evidence="5">Puerto Rican</strain>
    </source>
</reference>
<feature type="compositionally biased region" description="Polar residues" evidence="2">
    <location>
        <begin position="461"/>
        <end position="470"/>
    </location>
</feature>
<evidence type="ECO:0000256" key="2">
    <source>
        <dbReference type="SAM" id="MobiDB-lite"/>
    </source>
</evidence>
<dbReference type="WBParaSite" id="Smp_321250.3">
    <property type="protein sequence ID" value="Smp_321250.3"/>
    <property type="gene ID" value="Smp_321250"/>
</dbReference>
<dbReference type="Pfam" id="PF13602">
    <property type="entry name" value="ADH_zinc_N_2"/>
    <property type="match status" value="1"/>
</dbReference>
<dbReference type="InterPro" id="IPR032735">
    <property type="entry name" value="BROMI_M"/>
</dbReference>
<evidence type="ECO:0000259" key="4">
    <source>
        <dbReference type="SMART" id="SM00829"/>
    </source>
</evidence>
<dbReference type="Gene3D" id="3.90.180.10">
    <property type="entry name" value="Medium-chain alcohol dehydrogenases, catalytic domain"/>
    <property type="match status" value="1"/>
</dbReference>
<dbReference type="Gene3D" id="1.10.472.80">
    <property type="entry name" value="Ypt/Rab-GAP domain of gyp1p, domain 3"/>
    <property type="match status" value="1"/>
</dbReference>
<dbReference type="Pfam" id="PF23440">
    <property type="entry name" value="BROMI_C"/>
    <property type="match status" value="1"/>
</dbReference>
<keyword evidence="3" id="KW-1133">Transmembrane helix</keyword>